<dbReference type="EMBL" id="UINC01080755">
    <property type="protein sequence ID" value="SVC23991.1"/>
    <property type="molecule type" value="Genomic_DNA"/>
</dbReference>
<organism evidence="1">
    <name type="scientific">marine metagenome</name>
    <dbReference type="NCBI Taxonomy" id="408172"/>
    <lineage>
        <taxon>unclassified sequences</taxon>
        <taxon>metagenomes</taxon>
        <taxon>ecological metagenomes</taxon>
    </lineage>
</organism>
<name>A0A382KMS2_9ZZZZ</name>
<accession>A0A382KMS2</accession>
<gene>
    <name evidence="1" type="ORF">METZ01_LOCUS276845</name>
</gene>
<evidence type="ECO:0000313" key="1">
    <source>
        <dbReference type="EMBL" id="SVC23991.1"/>
    </source>
</evidence>
<reference evidence="1" key="1">
    <citation type="submission" date="2018-05" db="EMBL/GenBank/DDBJ databases">
        <authorList>
            <person name="Lanie J.A."/>
            <person name="Ng W.-L."/>
            <person name="Kazmierczak K.M."/>
            <person name="Andrzejewski T.M."/>
            <person name="Davidsen T.M."/>
            <person name="Wayne K.J."/>
            <person name="Tettelin H."/>
            <person name="Glass J.I."/>
            <person name="Rusch D."/>
            <person name="Podicherti R."/>
            <person name="Tsui H.-C.T."/>
            <person name="Winkler M.E."/>
        </authorList>
    </citation>
    <scope>NUCLEOTIDE SEQUENCE</scope>
</reference>
<feature type="non-terminal residue" evidence="1">
    <location>
        <position position="205"/>
    </location>
</feature>
<dbReference type="AlphaFoldDB" id="A0A382KMS2"/>
<protein>
    <submittedName>
        <fullName evidence="1">Uncharacterized protein</fullName>
    </submittedName>
</protein>
<sequence length="205" mass="23365">MKYILLMALLLSLVLADIYVSGDARVRPRMVIEDVPSVTKGSDLYFMYRARINIKADIGKEYFINLKLGTNDVSSISKMGEDGEFTSSSSHGIKNSARPEVHFLELYFGFQKEHSGLSAGAFPLKYSPALDIHFYHENKMVDIPWASYNNNTITGFFGYRKFMQYKLKWFLSVDKNNINSDETVREPYTEGPNDSLIFPGNLITE</sequence>
<proteinExistence type="predicted"/>